<dbReference type="InterPro" id="IPR011223">
    <property type="entry name" value="UCP028770"/>
</dbReference>
<evidence type="ECO:0000313" key="3">
    <source>
        <dbReference type="Proteomes" id="UP000319976"/>
    </source>
</evidence>
<dbReference type="PIRSF" id="PIRSF028770">
    <property type="entry name" value="UCP028770"/>
    <property type="match status" value="1"/>
</dbReference>
<sequence length="80" mass="8638">MLDYFALFILLTLGASVVGIVLLLAIMPGRIARQRNHPQADAIAVCGYWGVLTLGILLPVAYVWAYTHIGEPAETEGTDP</sequence>
<dbReference type="KEGG" id="chya:V22_37700"/>
<evidence type="ECO:0000256" key="1">
    <source>
        <dbReference type="SAM" id="Phobius"/>
    </source>
</evidence>
<accession>A0A517TDR0</accession>
<dbReference type="Proteomes" id="UP000319976">
    <property type="component" value="Chromosome"/>
</dbReference>
<feature type="transmembrane region" description="Helical" evidence="1">
    <location>
        <begin position="40"/>
        <end position="65"/>
    </location>
</feature>
<keyword evidence="3" id="KW-1185">Reference proteome</keyword>
<reference evidence="2 3" key="1">
    <citation type="submission" date="2019-02" db="EMBL/GenBank/DDBJ databases">
        <title>Deep-cultivation of Planctomycetes and their phenomic and genomic characterization uncovers novel biology.</title>
        <authorList>
            <person name="Wiegand S."/>
            <person name="Jogler M."/>
            <person name="Boedeker C."/>
            <person name="Pinto D."/>
            <person name="Vollmers J."/>
            <person name="Rivas-Marin E."/>
            <person name="Kohn T."/>
            <person name="Peeters S.H."/>
            <person name="Heuer A."/>
            <person name="Rast P."/>
            <person name="Oberbeckmann S."/>
            <person name="Bunk B."/>
            <person name="Jeske O."/>
            <person name="Meyerdierks A."/>
            <person name="Storesund J.E."/>
            <person name="Kallscheuer N."/>
            <person name="Luecker S."/>
            <person name="Lage O.M."/>
            <person name="Pohl T."/>
            <person name="Merkel B.J."/>
            <person name="Hornburger P."/>
            <person name="Mueller R.-W."/>
            <person name="Bruemmer F."/>
            <person name="Labrenz M."/>
            <person name="Spormann A.M."/>
            <person name="Op den Camp H."/>
            <person name="Overmann J."/>
            <person name="Amann R."/>
            <person name="Jetten M.S.M."/>
            <person name="Mascher T."/>
            <person name="Medema M.H."/>
            <person name="Devos D.P."/>
            <person name="Kaster A.-K."/>
            <person name="Ovreas L."/>
            <person name="Rohde M."/>
            <person name="Galperin M.Y."/>
            <person name="Jogler C."/>
        </authorList>
    </citation>
    <scope>NUCLEOTIDE SEQUENCE [LARGE SCALE GENOMIC DNA]</scope>
    <source>
        <strain evidence="2 3">V22</strain>
    </source>
</reference>
<keyword evidence="1" id="KW-0812">Transmembrane</keyword>
<dbReference type="EMBL" id="CP036316">
    <property type="protein sequence ID" value="QDT66502.1"/>
    <property type="molecule type" value="Genomic_DNA"/>
</dbReference>
<keyword evidence="1" id="KW-0472">Membrane</keyword>
<dbReference type="AlphaFoldDB" id="A0A517TDR0"/>
<keyword evidence="1" id="KW-1133">Transmembrane helix</keyword>
<gene>
    <name evidence="2" type="primary">yiaW</name>
    <name evidence="2" type="ORF">V22_37700</name>
</gene>
<organism evidence="2 3">
    <name type="scientific">Calycomorphotria hydatis</name>
    <dbReference type="NCBI Taxonomy" id="2528027"/>
    <lineage>
        <taxon>Bacteria</taxon>
        <taxon>Pseudomonadati</taxon>
        <taxon>Planctomycetota</taxon>
        <taxon>Planctomycetia</taxon>
        <taxon>Planctomycetales</taxon>
        <taxon>Planctomycetaceae</taxon>
        <taxon>Calycomorphotria</taxon>
    </lineage>
</organism>
<proteinExistence type="predicted"/>
<evidence type="ECO:0000313" key="2">
    <source>
        <dbReference type="EMBL" id="QDT66502.1"/>
    </source>
</evidence>
<dbReference type="Pfam" id="PF11742">
    <property type="entry name" value="DUF3302"/>
    <property type="match status" value="1"/>
</dbReference>
<protein>
    <submittedName>
        <fullName evidence="2">Inner membrane protein YiaW</fullName>
    </submittedName>
</protein>
<name>A0A517TDR0_9PLAN</name>
<dbReference type="RefSeq" id="WP_197439731.1">
    <property type="nucleotide sequence ID" value="NZ_CP036316.1"/>
</dbReference>
<feature type="transmembrane region" description="Helical" evidence="1">
    <location>
        <begin position="6"/>
        <end position="28"/>
    </location>
</feature>